<comment type="caution">
    <text evidence="2">The sequence shown here is derived from an EMBL/GenBank/DDBJ whole genome shotgun (WGS) entry which is preliminary data.</text>
</comment>
<gene>
    <name evidence="2" type="ORF">S01H1_71062</name>
</gene>
<protein>
    <recommendedName>
        <fullName evidence="1">AMP-dependent synthetase/ligase domain-containing protein</fullName>
    </recommendedName>
</protein>
<sequence length="153" mass="16636">MSMQTADASATYKIFAKPRVEVEQRGDGSVVCRNPSPLEAASRCVGEWLVRNAREIPDRVFLAERSGGRWRELTYRSAHAGARAIATRLLRENLSAQRPLVILSDNGIDHGLLTLGALHAGVPVAPISTAYALMSEDHFKLSSMIKLLTPGAI</sequence>
<dbReference type="SUPFAM" id="SSF56801">
    <property type="entry name" value="Acetyl-CoA synthetase-like"/>
    <property type="match status" value="1"/>
</dbReference>
<feature type="non-terminal residue" evidence="2">
    <location>
        <position position="153"/>
    </location>
</feature>
<dbReference type="Gene3D" id="3.40.50.12780">
    <property type="entry name" value="N-terminal domain of ligase-like"/>
    <property type="match status" value="1"/>
</dbReference>
<reference evidence="2" key="1">
    <citation type="journal article" date="2014" name="Front. Microbiol.">
        <title>High frequency of phylogenetically diverse reductive dehalogenase-homologous genes in deep subseafloor sedimentary metagenomes.</title>
        <authorList>
            <person name="Kawai M."/>
            <person name="Futagami T."/>
            <person name="Toyoda A."/>
            <person name="Takaki Y."/>
            <person name="Nishi S."/>
            <person name="Hori S."/>
            <person name="Arai W."/>
            <person name="Tsubouchi T."/>
            <person name="Morono Y."/>
            <person name="Uchiyama I."/>
            <person name="Ito T."/>
            <person name="Fujiyama A."/>
            <person name="Inagaki F."/>
            <person name="Takami H."/>
        </authorList>
    </citation>
    <scope>NUCLEOTIDE SEQUENCE</scope>
    <source>
        <strain evidence="2">Expedition CK06-06</strain>
    </source>
</reference>
<dbReference type="AlphaFoldDB" id="X0YP65"/>
<feature type="domain" description="AMP-dependent synthetase/ligase" evidence="1">
    <location>
        <begin position="51"/>
        <end position="132"/>
    </location>
</feature>
<dbReference type="InterPro" id="IPR042099">
    <property type="entry name" value="ANL_N_sf"/>
</dbReference>
<accession>X0YP65</accession>
<name>X0YP65_9ZZZZ</name>
<proteinExistence type="predicted"/>
<dbReference type="EMBL" id="BARS01047296">
    <property type="protein sequence ID" value="GAG38501.1"/>
    <property type="molecule type" value="Genomic_DNA"/>
</dbReference>
<organism evidence="2">
    <name type="scientific">marine sediment metagenome</name>
    <dbReference type="NCBI Taxonomy" id="412755"/>
    <lineage>
        <taxon>unclassified sequences</taxon>
        <taxon>metagenomes</taxon>
        <taxon>ecological metagenomes</taxon>
    </lineage>
</organism>
<dbReference type="InterPro" id="IPR000873">
    <property type="entry name" value="AMP-dep_synth/lig_dom"/>
</dbReference>
<dbReference type="Pfam" id="PF00501">
    <property type="entry name" value="AMP-binding"/>
    <property type="match status" value="1"/>
</dbReference>
<evidence type="ECO:0000259" key="1">
    <source>
        <dbReference type="Pfam" id="PF00501"/>
    </source>
</evidence>
<evidence type="ECO:0000313" key="2">
    <source>
        <dbReference type="EMBL" id="GAG38501.1"/>
    </source>
</evidence>